<evidence type="ECO:0000256" key="1">
    <source>
        <dbReference type="SAM" id="MobiDB-lite"/>
    </source>
</evidence>
<dbReference type="PANTHER" id="PTHR36424">
    <property type="entry name" value="PHEROMONE-REGULATED MEMBRANE PROTEIN 6"/>
    <property type="match status" value="1"/>
</dbReference>
<sequence>MGCFGGRAPVQPRPEQTWDAITLKDFKSKSFWNGTAFAYLYFSVILSIAVYGVDIFTAVNLLAFDTWSSQIKPVIDRNISKWVFSICIILSVVNLIYEFIVAVRVIRRGNVAECYLDNLAVRMESLRWGKGQGWRRFLVFSALTKSKKGAEYIALFTYFSFQYQEFDCTILPSERMELMIPPAVAWFRVIFCSGPRQVINATTLYSVYNAKLNPTDLSSVESTLETFFAKLRLLYIENNMQAVILSGMLFTLVIWVFTTLFLIMAVLFHIFFLWHWIPKGDGGLQGYCERKINKRLLKIVSKKMNKAIMREEERQRKADAKALKAGTQPPVTRQATLPQFLDEGSDDKLPQMPSMTRKNTMTTLPQYQSRAPSPSIEMNSMDQKKPYPLNRNGTTTTVSSGYAGSVASARTPLVGAAAQMGRSASPTPSIPQLPPNAAYGNYPPPRPSTANSNRTGGPSVVSEWEDPYMARSASPAPTLPILPPVAGVNNYPPPARTGTSHSMRGPGPAPSVMSEWDMPGRAPSVAPSVARSYATAPSTFAGAEPMAPFPPRITSPAPSANGDPYGRPMPRAVAQLSGRPGMPGPPGRFMPEDQRSMMEGRASPAPSSIYSEAPGMAAPGARYNGPGYPPPARSNTAGPMRPGYGPVPTPQRNMTAPMPPRLPLDPYSRQGTPGGAQSAYSAYDDDVESQRGQRW</sequence>
<feature type="compositionally biased region" description="Basic and acidic residues" evidence="1">
    <location>
        <begin position="312"/>
        <end position="322"/>
    </location>
</feature>
<evidence type="ECO:0008006" key="5">
    <source>
        <dbReference type="Google" id="ProtNLM"/>
    </source>
</evidence>
<proteinExistence type="predicted"/>
<reference evidence="3" key="1">
    <citation type="journal article" date="2021" name="Nat. Commun.">
        <title>Genetic determinants of endophytism in the Arabidopsis root mycobiome.</title>
        <authorList>
            <person name="Mesny F."/>
            <person name="Miyauchi S."/>
            <person name="Thiergart T."/>
            <person name="Pickel B."/>
            <person name="Atanasova L."/>
            <person name="Karlsson M."/>
            <person name="Huettel B."/>
            <person name="Barry K.W."/>
            <person name="Haridas S."/>
            <person name="Chen C."/>
            <person name="Bauer D."/>
            <person name="Andreopoulos W."/>
            <person name="Pangilinan J."/>
            <person name="LaButti K."/>
            <person name="Riley R."/>
            <person name="Lipzen A."/>
            <person name="Clum A."/>
            <person name="Drula E."/>
            <person name="Henrissat B."/>
            <person name="Kohler A."/>
            <person name="Grigoriev I.V."/>
            <person name="Martin F.M."/>
            <person name="Hacquard S."/>
        </authorList>
    </citation>
    <scope>NUCLEOTIDE SEQUENCE</scope>
    <source>
        <strain evidence="3">MPI-CAGE-CH-0230</strain>
    </source>
</reference>
<evidence type="ECO:0000313" key="3">
    <source>
        <dbReference type="EMBL" id="KAH7040809.1"/>
    </source>
</evidence>
<accession>A0A9P8YKR3</accession>
<organism evidence="3 4">
    <name type="scientific">Microdochium trichocladiopsis</name>
    <dbReference type="NCBI Taxonomy" id="1682393"/>
    <lineage>
        <taxon>Eukaryota</taxon>
        <taxon>Fungi</taxon>
        <taxon>Dikarya</taxon>
        <taxon>Ascomycota</taxon>
        <taxon>Pezizomycotina</taxon>
        <taxon>Sordariomycetes</taxon>
        <taxon>Xylariomycetidae</taxon>
        <taxon>Xylariales</taxon>
        <taxon>Microdochiaceae</taxon>
        <taxon>Microdochium</taxon>
    </lineage>
</organism>
<dbReference type="AlphaFoldDB" id="A0A9P8YKR3"/>
<dbReference type="Proteomes" id="UP000756346">
    <property type="component" value="Unassembled WGS sequence"/>
</dbReference>
<dbReference type="GO" id="GO:0015079">
    <property type="term" value="F:potassium ion transmembrane transporter activity"/>
    <property type="evidence" value="ECO:0007669"/>
    <property type="project" value="InterPro"/>
</dbReference>
<feature type="region of interest" description="Disordered" evidence="1">
    <location>
        <begin position="417"/>
        <end position="462"/>
    </location>
</feature>
<gene>
    <name evidence="3" type="ORF">B0I36DRAFT_344488</name>
</gene>
<dbReference type="InterPro" id="IPR031606">
    <property type="entry name" value="Kch1/2"/>
</dbReference>
<feature type="region of interest" description="Disordered" evidence="1">
    <location>
        <begin position="312"/>
        <end position="396"/>
    </location>
</feature>
<evidence type="ECO:0000256" key="2">
    <source>
        <dbReference type="SAM" id="Phobius"/>
    </source>
</evidence>
<feature type="transmembrane region" description="Helical" evidence="2">
    <location>
        <begin position="36"/>
        <end position="62"/>
    </location>
</feature>
<dbReference type="GeneID" id="70185810"/>
<keyword evidence="2" id="KW-0812">Transmembrane</keyword>
<feature type="transmembrane region" description="Helical" evidence="2">
    <location>
        <begin position="82"/>
        <end position="103"/>
    </location>
</feature>
<keyword evidence="2" id="KW-1133">Transmembrane helix</keyword>
<evidence type="ECO:0000313" key="4">
    <source>
        <dbReference type="Proteomes" id="UP000756346"/>
    </source>
</evidence>
<feature type="region of interest" description="Disordered" evidence="1">
    <location>
        <begin position="490"/>
        <end position="517"/>
    </location>
</feature>
<feature type="region of interest" description="Disordered" evidence="1">
    <location>
        <begin position="618"/>
        <end position="695"/>
    </location>
</feature>
<name>A0A9P8YKR3_9PEZI</name>
<dbReference type="Pfam" id="PF16944">
    <property type="entry name" value="KCH"/>
    <property type="match status" value="1"/>
</dbReference>
<dbReference type="PANTHER" id="PTHR36424:SF1">
    <property type="entry name" value="LOW AFFINITY K(+) TRANSPORTER 1-RELATED"/>
    <property type="match status" value="1"/>
</dbReference>
<dbReference type="GO" id="GO:0005886">
    <property type="term" value="C:plasma membrane"/>
    <property type="evidence" value="ECO:0007669"/>
    <property type="project" value="InterPro"/>
</dbReference>
<dbReference type="OrthoDB" id="2128042at2759"/>
<dbReference type="RefSeq" id="XP_046018864.1">
    <property type="nucleotide sequence ID" value="XM_046156264.1"/>
</dbReference>
<keyword evidence="2" id="KW-0472">Membrane</keyword>
<protein>
    <recommendedName>
        <fullName evidence="5">Vacuolar membrane protein</fullName>
    </recommendedName>
</protein>
<feature type="transmembrane region" description="Helical" evidence="2">
    <location>
        <begin position="249"/>
        <end position="277"/>
    </location>
</feature>
<dbReference type="EMBL" id="JAGTJQ010000001">
    <property type="protein sequence ID" value="KAH7040809.1"/>
    <property type="molecule type" value="Genomic_DNA"/>
</dbReference>
<keyword evidence="4" id="KW-1185">Reference proteome</keyword>
<feature type="compositionally biased region" description="Polar residues" evidence="1">
    <location>
        <begin position="353"/>
        <end position="381"/>
    </location>
</feature>
<comment type="caution">
    <text evidence="3">The sequence shown here is derived from an EMBL/GenBank/DDBJ whole genome shotgun (WGS) entry which is preliminary data.</text>
</comment>